<dbReference type="InterPro" id="IPR022764">
    <property type="entry name" value="Peptidase_S54_rhomboid_dom"/>
</dbReference>
<dbReference type="Pfam" id="PF01694">
    <property type="entry name" value="Rhomboid"/>
    <property type="match status" value="1"/>
</dbReference>
<dbReference type="PANTHER" id="PTHR43066">
    <property type="entry name" value="RHOMBOID-RELATED PROTEIN"/>
    <property type="match status" value="1"/>
</dbReference>
<dbReference type="EMBL" id="RAQK01000001">
    <property type="protein sequence ID" value="RKE97398.1"/>
    <property type="molecule type" value="Genomic_DNA"/>
</dbReference>
<keyword evidence="8" id="KW-1185">Reference proteome</keyword>
<dbReference type="STRING" id="1443111.Z949_4032"/>
<dbReference type="GO" id="GO:0016020">
    <property type="term" value="C:membrane"/>
    <property type="evidence" value="ECO:0007669"/>
    <property type="project" value="UniProtKB-SubCell"/>
</dbReference>
<sequence>MSDDNTPRNDPDFEPPFNKLPIVVVALFLLTAGIEAVLSLGEAGLVGGPSAIGWRLALVRDWGFSGDLFDAMIAQNYWPLHHLARLITYPFIHLSFTHTLLAVVLMLALGKMAAEVMGQFAMLALFMLSGIGGALAYALLLNDPVWLVGAYPSVYGLIGGYSFLMWRKLGAAGGKQMQAFSLIGMLMGLQLVWSLFATVGNGWVAELSGFVCGFLFCFICAPGEWARILQRLRRR</sequence>
<evidence type="ECO:0000256" key="4">
    <source>
        <dbReference type="ARBA" id="ARBA00023136"/>
    </source>
</evidence>
<dbReference type="InterPro" id="IPR035952">
    <property type="entry name" value="Rhomboid-like_sf"/>
</dbReference>
<evidence type="ECO:0000256" key="5">
    <source>
        <dbReference type="SAM" id="Phobius"/>
    </source>
</evidence>
<dbReference type="Gene3D" id="1.20.1540.10">
    <property type="entry name" value="Rhomboid-like"/>
    <property type="match status" value="1"/>
</dbReference>
<feature type="transmembrane region" description="Helical" evidence="5">
    <location>
        <begin position="178"/>
        <end position="197"/>
    </location>
</feature>
<dbReference type="PANTHER" id="PTHR43066:SF11">
    <property type="entry name" value="PEPTIDASE S54 RHOMBOID DOMAIN-CONTAINING PROTEIN"/>
    <property type="match status" value="1"/>
</dbReference>
<name>A0A420DTA5_9RHOB</name>
<keyword evidence="2 5" id="KW-0812">Transmembrane</keyword>
<dbReference type="RefSeq" id="WP_025064321.1">
    <property type="nucleotide sequence ID" value="NZ_RAQK01000001.1"/>
</dbReference>
<evidence type="ECO:0000259" key="6">
    <source>
        <dbReference type="Pfam" id="PF01694"/>
    </source>
</evidence>
<protein>
    <submittedName>
        <fullName evidence="7">Rhomboid family protein</fullName>
    </submittedName>
</protein>
<feature type="transmembrane region" description="Helical" evidence="5">
    <location>
        <begin position="120"/>
        <end position="140"/>
    </location>
</feature>
<feature type="transmembrane region" description="Helical" evidence="5">
    <location>
        <begin position="203"/>
        <end position="225"/>
    </location>
</feature>
<keyword evidence="4 5" id="KW-0472">Membrane</keyword>
<accession>A0A420DTA5</accession>
<comment type="caution">
    <text evidence="7">The sequence shown here is derived from an EMBL/GenBank/DDBJ whole genome shotgun (WGS) entry which is preliminary data.</text>
</comment>
<feature type="transmembrane region" description="Helical" evidence="5">
    <location>
        <begin position="20"/>
        <end position="40"/>
    </location>
</feature>
<organism evidence="7 8">
    <name type="scientific">Sulfitobacter guttiformis</name>
    <dbReference type="NCBI Taxonomy" id="74349"/>
    <lineage>
        <taxon>Bacteria</taxon>
        <taxon>Pseudomonadati</taxon>
        <taxon>Pseudomonadota</taxon>
        <taxon>Alphaproteobacteria</taxon>
        <taxon>Rhodobacterales</taxon>
        <taxon>Roseobacteraceae</taxon>
        <taxon>Sulfitobacter</taxon>
    </lineage>
</organism>
<evidence type="ECO:0000256" key="1">
    <source>
        <dbReference type="ARBA" id="ARBA00004141"/>
    </source>
</evidence>
<dbReference type="OrthoDB" id="7836448at2"/>
<comment type="subcellular location">
    <subcellularLocation>
        <location evidence="1">Membrane</location>
        <topology evidence="1">Multi-pass membrane protein</topology>
    </subcellularLocation>
</comment>
<evidence type="ECO:0000256" key="3">
    <source>
        <dbReference type="ARBA" id="ARBA00022989"/>
    </source>
</evidence>
<evidence type="ECO:0000313" key="7">
    <source>
        <dbReference type="EMBL" id="RKE97398.1"/>
    </source>
</evidence>
<dbReference type="Proteomes" id="UP000284407">
    <property type="component" value="Unassembled WGS sequence"/>
</dbReference>
<gene>
    <name evidence="7" type="ORF">C8N30_2002</name>
</gene>
<feature type="transmembrane region" description="Helical" evidence="5">
    <location>
        <begin position="86"/>
        <end position="108"/>
    </location>
</feature>
<feature type="transmembrane region" description="Helical" evidence="5">
    <location>
        <begin position="146"/>
        <end position="166"/>
    </location>
</feature>
<evidence type="ECO:0000256" key="2">
    <source>
        <dbReference type="ARBA" id="ARBA00022692"/>
    </source>
</evidence>
<dbReference type="GO" id="GO:0004252">
    <property type="term" value="F:serine-type endopeptidase activity"/>
    <property type="evidence" value="ECO:0007669"/>
    <property type="project" value="InterPro"/>
</dbReference>
<evidence type="ECO:0000313" key="8">
    <source>
        <dbReference type="Proteomes" id="UP000284407"/>
    </source>
</evidence>
<proteinExistence type="predicted"/>
<feature type="domain" description="Peptidase S54 rhomboid" evidence="6">
    <location>
        <begin position="82"/>
        <end position="221"/>
    </location>
</feature>
<keyword evidence="3 5" id="KW-1133">Transmembrane helix</keyword>
<dbReference type="AlphaFoldDB" id="A0A420DTA5"/>
<reference evidence="7 8" key="1">
    <citation type="submission" date="2018-09" db="EMBL/GenBank/DDBJ databases">
        <title>Genomic Encyclopedia of Archaeal and Bacterial Type Strains, Phase II (KMG-II): from individual species to whole genera.</title>
        <authorList>
            <person name="Goeker M."/>
        </authorList>
    </citation>
    <scope>NUCLEOTIDE SEQUENCE [LARGE SCALE GENOMIC DNA]</scope>
    <source>
        <strain evidence="7 8">DSM 11458</strain>
    </source>
</reference>
<dbReference type="SUPFAM" id="SSF144091">
    <property type="entry name" value="Rhomboid-like"/>
    <property type="match status" value="1"/>
</dbReference>